<sequence>MTGVNSQALAAFLPSKRAHIHLPLCHVDTQSGPVHSAVPDARPAGAARLLHLPNRLRLRFPNQHLTKPTRGCLRCPIQLSPIQFDHDGDTICHVVWLSVGGRDAFNFNCRVIPASARLPSASRYIPRAVPGFVWNHCSTQMEDDIRSEHRAPPSSSRSTRTRTGAEDFDDNVQSVRVSSNIQHPMSQLPKSRCARRTRHDAIVLWLLWIKSDLLSEFSLWAVSALTVSGFVLFRVQPHHIWIVPSEVTRPLPLLQVLKSSSIASSHPLSKTKPVCQSNLATPLRPCHPQSALVKRNPPIPCTKASTVDNLSLTAAPSCFSVTFSSLGLGCCHIRIVWDRVLAPPGLRRGSFLEAQNVRVSC</sequence>
<dbReference type="HOGENOM" id="CLU_767358_0_0_1"/>
<evidence type="ECO:0000256" key="1">
    <source>
        <dbReference type="SAM" id="MobiDB-lite"/>
    </source>
</evidence>
<dbReference type="AlphaFoldDB" id="A0A067TSJ8"/>
<name>A0A067TSJ8_GALM3</name>
<dbReference type="Proteomes" id="UP000027222">
    <property type="component" value="Unassembled WGS sequence"/>
</dbReference>
<gene>
    <name evidence="2" type="ORF">GALMADRAFT_132741</name>
</gene>
<evidence type="ECO:0000313" key="3">
    <source>
        <dbReference type="Proteomes" id="UP000027222"/>
    </source>
</evidence>
<proteinExistence type="predicted"/>
<evidence type="ECO:0000313" key="2">
    <source>
        <dbReference type="EMBL" id="KDR86156.1"/>
    </source>
</evidence>
<feature type="region of interest" description="Disordered" evidence="1">
    <location>
        <begin position="143"/>
        <end position="168"/>
    </location>
</feature>
<dbReference type="EMBL" id="KL142367">
    <property type="protein sequence ID" value="KDR86156.1"/>
    <property type="molecule type" value="Genomic_DNA"/>
</dbReference>
<keyword evidence="3" id="KW-1185">Reference proteome</keyword>
<reference evidence="3" key="1">
    <citation type="journal article" date="2014" name="Proc. Natl. Acad. Sci. U.S.A.">
        <title>Extensive sampling of basidiomycete genomes demonstrates inadequacy of the white-rot/brown-rot paradigm for wood decay fungi.</title>
        <authorList>
            <person name="Riley R."/>
            <person name="Salamov A.A."/>
            <person name="Brown D.W."/>
            <person name="Nagy L.G."/>
            <person name="Floudas D."/>
            <person name="Held B.W."/>
            <person name="Levasseur A."/>
            <person name="Lombard V."/>
            <person name="Morin E."/>
            <person name="Otillar R."/>
            <person name="Lindquist E.A."/>
            <person name="Sun H."/>
            <person name="LaButti K.M."/>
            <person name="Schmutz J."/>
            <person name="Jabbour D."/>
            <person name="Luo H."/>
            <person name="Baker S.E."/>
            <person name="Pisabarro A.G."/>
            <person name="Walton J.D."/>
            <person name="Blanchette R.A."/>
            <person name="Henrissat B."/>
            <person name="Martin F."/>
            <person name="Cullen D."/>
            <person name="Hibbett D.S."/>
            <person name="Grigoriev I.V."/>
        </authorList>
    </citation>
    <scope>NUCLEOTIDE SEQUENCE [LARGE SCALE GENOMIC DNA]</scope>
    <source>
        <strain evidence="3">CBS 339.88</strain>
    </source>
</reference>
<protein>
    <submittedName>
        <fullName evidence="2">Uncharacterized protein</fullName>
    </submittedName>
</protein>
<accession>A0A067TSJ8</accession>
<organism evidence="2 3">
    <name type="scientific">Galerina marginata (strain CBS 339.88)</name>
    <dbReference type="NCBI Taxonomy" id="685588"/>
    <lineage>
        <taxon>Eukaryota</taxon>
        <taxon>Fungi</taxon>
        <taxon>Dikarya</taxon>
        <taxon>Basidiomycota</taxon>
        <taxon>Agaricomycotina</taxon>
        <taxon>Agaricomycetes</taxon>
        <taxon>Agaricomycetidae</taxon>
        <taxon>Agaricales</taxon>
        <taxon>Agaricineae</taxon>
        <taxon>Strophariaceae</taxon>
        <taxon>Galerina</taxon>
    </lineage>
</organism>